<sequence>MEEGRKHEEFAATVMAAASPSPSPSSRTIFSEIFGTSSSSSRGAGFSYRSHHERADPLPWGGDFVGAGCPSDSFSLGVSLLPIHCLWLLRYPILRVSPGPKSPFFLPGPFFFFPPFSLVASLLFHFSLELYLEQWGEREVQEYLTPFWGGLPKFTGRIISIYVFRSCKYKSSLKYVYSNEPYSKCSTFSTSLFLTVTKSKFNHIPMVFTSCSWMILTWNYLYYIDLLSDFFFRGEVHDQQQYVIILYQKIKLIIIKDKDRKTVKESNARAWTGWTPPPNFYLANHQEP</sequence>
<evidence type="ECO:0000313" key="1">
    <source>
        <dbReference type="EMBL" id="AAD28182.1"/>
    </source>
</evidence>
<name>Q9XEL5_ORYCO</name>
<accession>Q9XEL5</accession>
<reference evidence="1" key="2">
    <citation type="journal article" date="2006" name="Planta">
        <title>Isolation of a cDNA clone (PcSrp) encoding serine-rich-protein from Porteresia coarctata T. and its expression in yeast and finger millet (Eleusine coracana L.) affording salt tolerance.</title>
        <authorList>
            <person name="Mahalakshmi S."/>
            <person name="Christopher G.S."/>
            <person name="Reddy T.P."/>
            <person name="Rao K.V."/>
            <person name="Reddy V.D."/>
        </authorList>
    </citation>
    <scope>NUCLEOTIDE SEQUENCE</scope>
    <source>
        <tissue evidence="1">Roots</tissue>
    </source>
</reference>
<protein>
    <submittedName>
        <fullName evidence="1">Serine-rich protein</fullName>
    </submittedName>
</protein>
<organism evidence="1">
    <name type="scientific">Oryza coarctata</name>
    <name type="common">Wild rice</name>
    <name type="synonym">Porteresia coarctata</name>
    <dbReference type="NCBI Taxonomy" id="77588"/>
    <lineage>
        <taxon>Eukaryota</taxon>
        <taxon>Viridiplantae</taxon>
        <taxon>Streptophyta</taxon>
        <taxon>Embryophyta</taxon>
        <taxon>Tracheophyta</taxon>
        <taxon>Spermatophyta</taxon>
        <taxon>Magnoliopsida</taxon>
        <taxon>Liliopsida</taxon>
        <taxon>Poales</taxon>
        <taxon>Poaceae</taxon>
        <taxon>BOP clade</taxon>
        <taxon>Oryzoideae</taxon>
        <taxon>Oryzeae</taxon>
        <taxon>Oryzinae</taxon>
        <taxon>Oryza</taxon>
    </lineage>
</organism>
<dbReference type="EMBL" id="AF110148">
    <property type="protein sequence ID" value="AAD28182.1"/>
    <property type="molecule type" value="mRNA"/>
</dbReference>
<proteinExistence type="evidence at transcript level"/>
<dbReference type="AlphaFoldDB" id="Q9XEL5"/>
<reference evidence="1" key="1">
    <citation type="submission" date="1998-11" db="EMBL/GenBank/DDBJ databases">
        <title>Serine-rich cell wall protein encoding gene from Porteresia coarctata T.</title>
        <authorList>
            <person name="Babu S.G.C."/>
            <person name="Reddy V.D."/>
        </authorList>
    </citation>
    <scope>NUCLEOTIDE SEQUENCE</scope>
    <source>
        <tissue evidence="1">Roots</tissue>
    </source>
</reference>